<reference evidence="2 3" key="1">
    <citation type="submission" date="2017-01" db="EMBL/GenBank/DDBJ databases">
        <title>Genome Sequencing of a Marine Spirillum, Oceanospirillum multiglobuliferum ATCC 33336, from Japan.</title>
        <authorList>
            <person name="Carney J.G."/>
            <person name="Trachtenberg A.M."/>
            <person name="Rheaume B.A."/>
            <person name="Linnane J.D."/>
            <person name="Pitts N.L."/>
            <person name="Mykles D.L."/>
            <person name="Maclea K.S."/>
        </authorList>
    </citation>
    <scope>NUCLEOTIDE SEQUENCE [LARGE SCALE GENOMIC DNA]</scope>
    <source>
        <strain evidence="2 3">ATCC 33336</strain>
    </source>
</reference>
<evidence type="ECO:0000313" key="3">
    <source>
        <dbReference type="Proteomes" id="UP000191418"/>
    </source>
</evidence>
<dbReference type="STRING" id="64969.SAMN02745127_01838"/>
<dbReference type="Proteomes" id="UP000191418">
    <property type="component" value="Unassembled WGS sequence"/>
</dbReference>
<dbReference type="EMBL" id="MTSM01000003">
    <property type="protein sequence ID" value="OPX56524.1"/>
    <property type="molecule type" value="Genomic_DNA"/>
</dbReference>
<keyword evidence="3" id="KW-1185">Reference proteome</keyword>
<comment type="caution">
    <text evidence="2">The sequence shown here is derived from an EMBL/GenBank/DDBJ whole genome shotgun (WGS) entry which is preliminary data.</text>
</comment>
<proteinExistence type="predicted"/>
<feature type="region of interest" description="Disordered" evidence="1">
    <location>
        <begin position="81"/>
        <end position="104"/>
    </location>
</feature>
<organism evidence="2 3">
    <name type="scientific">Oceanospirillum multiglobuliferum</name>
    <dbReference type="NCBI Taxonomy" id="64969"/>
    <lineage>
        <taxon>Bacteria</taxon>
        <taxon>Pseudomonadati</taxon>
        <taxon>Pseudomonadota</taxon>
        <taxon>Gammaproteobacteria</taxon>
        <taxon>Oceanospirillales</taxon>
        <taxon>Oceanospirillaceae</taxon>
        <taxon>Oceanospirillum</taxon>
    </lineage>
</organism>
<evidence type="ECO:0000313" key="2">
    <source>
        <dbReference type="EMBL" id="OPX56524.1"/>
    </source>
</evidence>
<protein>
    <submittedName>
        <fullName evidence="2">Uncharacterized protein</fullName>
    </submittedName>
</protein>
<accession>A0A1T4QC14</accession>
<gene>
    <name evidence="2" type="ORF">BTE48_03615</name>
</gene>
<evidence type="ECO:0000256" key="1">
    <source>
        <dbReference type="SAM" id="MobiDB-lite"/>
    </source>
</evidence>
<dbReference type="AlphaFoldDB" id="A0A1T4QC14"/>
<sequence>MSHTPNNQAFIEHYKTTLLNDYAQQLMTISRGSRTITKLATLNFENVPFMTEADTLGLMDALSVMAAQTAEVAARIEDMSESLYPSNDDAEQAATAGASGVSHE</sequence>
<dbReference type="RefSeq" id="WP_078745437.1">
    <property type="nucleotide sequence ID" value="NZ_FUXG01000011.1"/>
</dbReference>
<name>A0A1T4QC14_9GAMM</name>